<gene>
    <name evidence="5" type="ORF">P2L57_36965</name>
</gene>
<organism evidence="5 6">
    <name type="scientific">Streptantibioticus ferralitis</name>
    <dbReference type="NCBI Taxonomy" id="236510"/>
    <lineage>
        <taxon>Bacteria</taxon>
        <taxon>Bacillati</taxon>
        <taxon>Actinomycetota</taxon>
        <taxon>Actinomycetes</taxon>
        <taxon>Kitasatosporales</taxon>
        <taxon>Streptomycetaceae</taxon>
        <taxon>Streptantibioticus</taxon>
    </lineage>
</organism>
<dbReference type="Gene3D" id="3.30.70.2450">
    <property type="match status" value="1"/>
</dbReference>
<dbReference type="InterPro" id="IPR036188">
    <property type="entry name" value="FAD/NAD-bd_sf"/>
</dbReference>
<dbReference type="Pfam" id="PF01494">
    <property type="entry name" value="FAD_binding_3"/>
    <property type="match status" value="1"/>
</dbReference>
<dbReference type="Proteomes" id="UP001220022">
    <property type="component" value="Unassembled WGS sequence"/>
</dbReference>
<dbReference type="SUPFAM" id="SSF51905">
    <property type="entry name" value="FAD/NAD(P)-binding domain"/>
    <property type="match status" value="1"/>
</dbReference>
<dbReference type="InterPro" id="IPR002938">
    <property type="entry name" value="FAD-bd"/>
</dbReference>
<keyword evidence="5" id="KW-0560">Oxidoreductase</keyword>
<dbReference type="Gene3D" id="3.40.30.120">
    <property type="match status" value="1"/>
</dbReference>
<protein>
    <submittedName>
        <fullName evidence="5">FAD-dependent monooxygenase</fullName>
    </submittedName>
</protein>
<dbReference type="RefSeq" id="WP_275822385.1">
    <property type="nucleotide sequence ID" value="NZ_BAAANM010000043.1"/>
</dbReference>
<feature type="domain" description="FAD-binding" evidence="4">
    <location>
        <begin position="3"/>
        <end position="347"/>
    </location>
</feature>
<evidence type="ECO:0000259" key="4">
    <source>
        <dbReference type="Pfam" id="PF01494"/>
    </source>
</evidence>
<sequence>MTMDVIVVGGGPVGLMTAALLDAAGVRVEVYERNVEPSGESRGTTMHPRTLEVLTMLDIGDGRRVSDVLMAQGKRVRHAHFATLRDMLDYHDLDTPFPFVLMVPQWRTERALVEYLRARAVPVHYGAEVTDVEQSADEVRIRAGGTPRAARYLVGADGAHSMVRRAAGIDFPGGVPTVVGFVADVQLAEPVHSAQYFWNHVAGHASVVPLTETTTRVFGVEVTDTGLTADQVRRRQAEPLTPEDLSRALKAICGTDFGVHSPSWMSRSSNTSRHAACYRKGRILLAGDAAHVHLPAGGQGLNVGLQDATNLAWKLAAEVHGWAPERLITGEAGYDSERRPVAERLVASTLAQDALMHNFSRAGEALREMFCGFIERRGELAADLSGWLSGLAVGYRRPEGAHSLVGTRAPDLALTQGTLLRALRPDRFLLLDFADEAPLAGLGSTRVEVAAAQRPTGMPDPGWDTVCAALIRPDGHVAYATESGSGLADAIAAWTGFDHEPVPAREL</sequence>
<evidence type="ECO:0000256" key="3">
    <source>
        <dbReference type="ARBA" id="ARBA00022827"/>
    </source>
</evidence>
<dbReference type="PANTHER" id="PTHR43004">
    <property type="entry name" value="TRK SYSTEM POTASSIUM UPTAKE PROTEIN"/>
    <property type="match status" value="1"/>
</dbReference>
<keyword evidence="6" id="KW-1185">Reference proteome</keyword>
<dbReference type="PRINTS" id="PR00420">
    <property type="entry name" value="RNGMNOXGNASE"/>
</dbReference>
<dbReference type="GO" id="GO:0004497">
    <property type="term" value="F:monooxygenase activity"/>
    <property type="evidence" value="ECO:0007669"/>
    <property type="project" value="UniProtKB-KW"/>
</dbReference>
<keyword evidence="5" id="KW-0503">Monooxygenase</keyword>
<dbReference type="EMBL" id="JARHTQ010000047">
    <property type="protein sequence ID" value="MDF2261113.1"/>
    <property type="molecule type" value="Genomic_DNA"/>
</dbReference>
<keyword evidence="2" id="KW-0285">Flavoprotein</keyword>
<reference evidence="5 6" key="1">
    <citation type="submission" date="2023-03" db="EMBL/GenBank/DDBJ databases">
        <title>Draft genome sequence of type strain Streptomyces ferralitis JCM 14344.</title>
        <authorList>
            <person name="Klaysubun C."/>
            <person name="Duangmal K."/>
        </authorList>
    </citation>
    <scope>NUCLEOTIDE SEQUENCE [LARGE SCALE GENOMIC DNA]</scope>
    <source>
        <strain evidence="5 6">JCM 14344</strain>
    </source>
</reference>
<comment type="cofactor">
    <cofactor evidence="1">
        <name>FAD</name>
        <dbReference type="ChEBI" id="CHEBI:57692"/>
    </cofactor>
</comment>
<accession>A0ABT5ZB91</accession>
<proteinExistence type="predicted"/>
<keyword evidence="3" id="KW-0274">FAD</keyword>
<name>A0ABT5ZB91_9ACTN</name>
<dbReference type="PANTHER" id="PTHR43004:SF19">
    <property type="entry name" value="BINDING MONOOXYGENASE, PUTATIVE (JCVI)-RELATED"/>
    <property type="match status" value="1"/>
</dbReference>
<dbReference type="InterPro" id="IPR050641">
    <property type="entry name" value="RIFMO-like"/>
</dbReference>
<dbReference type="Pfam" id="PF21274">
    <property type="entry name" value="Rng_hyd_C"/>
    <property type="match status" value="1"/>
</dbReference>
<evidence type="ECO:0000313" key="6">
    <source>
        <dbReference type="Proteomes" id="UP001220022"/>
    </source>
</evidence>
<evidence type="ECO:0000313" key="5">
    <source>
        <dbReference type="EMBL" id="MDF2261113.1"/>
    </source>
</evidence>
<dbReference type="Gene3D" id="3.50.50.60">
    <property type="entry name" value="FAD/NAD(P)-binding domain"/>
    <property type="match status" value="1"/>
</dbReference>
<evidence type="ECO:0000256" key="1">
    <source>
        <dbReference type="ARBA" id="ARBA00001974"/>
    </source>
</evidence>
<evidence type="ECO:0000256" key="2">
    <source>
        <dbReference type="ARBA" id="ARBA00022630"/>
    </source>
</evidence>
<comment type="caution">
    <text evidence="5">The sequence shown here is derived from an EMBL/GenBank/DDBJ whole genome shotgun (WGS) entry which is preliminary data.</text>
</comment>